<evidence type="ECO:0000313" key="3">
    <source>
        <dbReference type="Proteomes" id="UP000514713"/>
    </source>
</evidence>
<dbReference type="Pfam" id="PF25583">
    <property type="entry name" value="WCX"/>
    <property type="match status" value="1"/>
</dbReference>
<keyword evidence="3" id="KW-1185">Reference proteome</keyword>
<feature type="domain" description="WCX" evidence="1">
    <location>
        <begin position="2"/>
        <end position="82"/>
    </location>
</feature>
<gene>
    <name evidence="2" type="ORF">HUN01_26955</name>
</gene>
<dbReference type="EMBL" id="CP054698">
    <property type="protein sequence ID" value="QMS91047.1"/>
    <property type="molecule type" value="Genomic_DNA"/>
</dbReference>
<dbReference type="Proteomes" id="UP000514713">
    <property type="component" value="Chromosome"/>
</dbReference>
<dbReference type="RefSeq" id="WP_181928722.1">
    <property type="nucleotide sequence ID" value="NZ_CP054698.1"/>
</dbReference>
<dbReference type="KEGG" id="ned:HUN01_26955"/>
<proteinExistence type="predicted"/>
<accession>A0A7D7LJV2</accession>
<dbReference type="AlphaFoldDB" id="A0A7D7LJV2"/>
<sequence length="92" mass="10987">MKVRFFPEVMEFIQEGKKRHPKQKIELGPKGKDGKPTYVDYIVKLPERSLEEFCRWVYRFMGNAQFISPQYLAEQHQKFARALIDRYSSKAT</sequence>
<organism evidence="2 3">
    <name type="scientific">Nostoc edaphicum CCNP1411</name>
    <dbReference type="NCBI Taxonomy" id="1472755"/>
    <lineage>
        <taxon>Bacteria</taxon>
        <taxon>Bacillati</taxon>
        <taxon>Cyanobacteriota</taxon>
        <taxon>Cyanophyceae</taxon>
        <taxon>Nostocales</taxon>
        <taxon>Nostocaceae</taxon>
        <taxon>Nostoc</taxon>
    </lineage>
</organism>
<evidence type="ECO:0000313" key="2">
    <source>
        <dbReference type="EMBL" id="QMS91047.1"/>
    </source>
</evidence>
<dbReference type="InterPro" id="IPR057727">
    <property type="entry name" value="WCX_dom"/>
</dbReference>
<reference evidence="3" key="1">
    <citation type="submission" date="2020-06" db="EMBL/GenBank/DDBJ databases">
        <title>Nostoc edaphicum CCNP1411 genome.</title>
        <authorList>
            <person name="Fidor A."/>
            <person name="Grabski M."/>
            <person name="Gawor J."/>
            <person name="Gromadka R."/>
            <person name="Wegrzyn G."/>
            <person name="Mazur-Marzec H."/>
        </authorList>
    </citation>
    <scope>NUCLEOTIDE SEQUENCE [LARGE SCALE GENOMIC DNA]</scope>
    <source>
        <strain evidence="3">CCNP1411</strain>
    </source>
</reference>
<name>A0A7D7LJV2_9NOSO</name>
<protein>
    <submittedName>
        <fullName evidence="2">WYL domain-containing protein</fullName>
    </submittedName>
</protein>
<evidence type="ECO:0000259" key="1">
    <source>
        <dbReference type="Pfam" id="PF25583"/>
    </source>
</evidence>